<dbReference type="GO" id="GO:0005524">
    <property type="term" value="F:ATP binding"/>
    <property type="evidence" value="ECO:0007669"/>
    <property type="project" value="InterPro"/>
</dbReference>
<dbReference type="InterPro" id="IPR001752">
    <property type="entry name" value="Kinesin_motor_dom"/>
</dbReference>
<dbReference type="SUPFAM" id="SSF52540">
    <property type="entry name" value="P-loop containing nucleoside triphosphate hydrolases"/>
    <property type="match status" value="1"/>
</dbReference>
<dbReference type="InterPro" id="IPR036961">
    <property type="entry name" value="Kinesin_motor_dom_sf"/>
</dbReference>
<comment type="caution">
    <text evidence="5">The sequence shown here is derived from an EMBL/GenBank/DDBJ whole genome shotgun (WGS) entry which is preliminary data.</text>
</comment>
<dbReference type="Gene3D" id="2.60.120.430">
    <property type="entry name" value="Galactose-binding lectin"/>
    <property type="match status" value="1"/>
</dbReference>
<evidence type="ECO:0000256" key="2">
    <source>
        <dbReference type="ARBA" id="ARBA00023175"/>
    </source>
</evidence>
<dbReference type="InterPro" id="IPR027640">
    <property type="entry name" value="Kinesin-like_fam"/>
</dbReference>
<gene>
    <name evidence="5" type="ORF">B296_00007222</name>
</gene>
<dbReference type="EMBL" id="AMZH03001903">
    <property type="protein sequence ID" value="RRT77544.1"/>
    <property type="molecule type" value="Genomic_DNA"/>
</dbReference>
<sequence>MFVNTGGYEVQGQDSRVRIEGDSCFQGGDVIETNEMITEGGDCPSLYQSARYGDFCYKFDSLVPGDYFVDLHFAEIVNTNGPKGIRVFNVFVQEEKARYKSLTFNIILQRCVVSERFLSVLELQILSGLDIYSVVGANKPLQLVDLRVSVVDDGNLLVSFEGLSGTPTVSGICIRKAPPLSDLVKPEHLTCSKCATEIEVSPLKIKQLTFTRMLHPWSHQSLMATTLEVRQAAEGFHHVPGIVEAKVENIKEAWDVLQAGSNTRSVGSNNVNEHSSRSHW</sequence>
<dbReference type="InterPro" id="IPR027417">
    <property type="entry name" value="P-loop_NTPase"/>
</dbReference>
<proteinExistence type="predicted"/>
<protein>
    <recommendedName>
        <fullName evidence="7">Malectin domain-containing protein</fullName>
    </recommendedName>
</protein>
<dbReference type="GO" id="GO:0003777">
    <property type="term" value="F:microtubule motor activity"/>
    <property type="evidence" value="ECO:0007669"/>
    <property type="project" value="InterPro"/>
</dbReference>
<dbReference type="AlphaFoldDB" id="A0A427AMU3"/>
<evidence type="ECO:0000256" key="1">
    <source>
        <dbReference type="ARBA" id="ARBA00022701"/>
    </source>
</evidence>
<evidence type="ECO:0000313" key="5">
    <source>
        <dbReference type="EMBL" id="RRT77544.1"/>
    </source>
</evidence>
<dbReference type="Proteomes" id="UP000287651">
    <property type="component" value="Unassembled WGS sequence"/>
</dbReference>
<dbReference type="GO" id="GO:0007018">
    <property type="term" value="P:microtubule-based movement"/>
    <property type="evidence" value="ECO:0007669"/>
    <property type="project" value="InterPro"/>
</dbReference>
<reference evidence="5 6" key="1">
    <citation type="journal article" date="2014" name="Agronomy (Basel)">
        <title>A Draft Genome Sequence for Ensete ventricosum, the Drought-Tolerant Tree Against Hunger.</title>
        <authorList>
            <person name="Harrison J."/>
            <person name="Moore K.A."/>
            <person name="Paszkiewicz K."/>
            <person name="Jones T."/>
            <person name="Grant M."/>
            <person name="Ambacheew D."/>
            <person name="Muzemil S."/>
            <person name="Studholme D.J."/>
        </authorList>
    </citation>
    <scope>NUCLEOTIDE SEQUENCE [LARGE SCALE GENOMIC DNA]</scope>
</reference>
<dbReference type="GO" id="GO:0005874">
    <property type="term" value="C:microtubule"/>
    <property type="evidence" value="ECO:0007669"/>
    <property type="project" value="UniProtKB-KW"/>
</dbReference>
<dbReference type="GO" id="GO:0008017">
    <property type="term" value="F:microtubule binding"/>
    <property type="evidence" value="ECO:0007669"/>
    <property type="project" value="InterPro"/>
</dbReference>
<keyword evidence="1" id="KW-0493">Microtubule</keyword>
<evidence type="ECO:0008006" key="7">
    <source>
        <dbReference type="Google" id="ProtNLM"/>
    </source>
</evidence>
<dbReference type="InterPro" id="IPR021720">
    <property type="entry name" value="Malectin_dom"/>
</dbReference>
<dbReference type="PANTHER" id="PTHR47972">
    <property type="entry name" value="KINESIN-LIKE PROTEIN KLP-3"/>
    <property type="match status" value="1"/>
</dbReference>
<dbReference type="PANTHER" id="PTHR47972:SF18">
    <property type="entry name" value="KINESIN-LIKE PROTEIN KIN-14R"/>
    <property type="match status" value="1"/>
</dbReference>
<accession>A0A427AMU3</accession>
<organism evidence="5 6">
    <name type="scientific">Ensete ventricosum</name>
    <name type="common">Abyssinian banana</name>
    <name type="synonym">Musa ensete</name>
    <dbReference type="NCBI Taxonomy" id="4639"/>
    <lineage>
        <taxon>Eukaryota</taxon>
        <taxon>Viridiplantae</taxon>
        <taxon>Streptophyta</taxon>
        <taxon>Embryophyta</taxon>
        <taxon>Tracheophyta</taxon>
        <taxon>Spermatophyta</taxon>
        <taxon>Magnoliopsida</taxon>
        <taxon>Liliopsida</taxon>
        <taxon>Zingiberales</taxon>
        <taxon>Musaceae</taxon>
        <taxon>Ensete</taxon>
    </lineage>
</organism>
<name>A0A427AMU3_ENSVE</name>
<dbReference type="Pfam" id="PF00225">
    <property type="entry name" value="Kinesin"/>
    <property type="match status" value="1"/>
</dbReference>
<evidence type="ECO:0000259" key="3">
    <source>
        <dbReference type="Pfam" id="PF00225"/>
    </source>
</evidence>
<feature type="domain" description="Malectin" evidence="4">
    <location>
        <begin position="2"/>
        <end position="96"/>
    </location>
</feature>
<dbReference type="Pfam" id="PF11721">
    <property type="entry name" value="Malectin"/>
    <property type="match status" value="1"/>
</dbReference>
<keyword evidence="2" id="KW-0505">Motor protein</keyword>
<evidence type="ECO:0000313" key="6">
    <source>
        <dbReference type="Proteomes" id="UP000287651"/>
    </source>
</evidence>
<dbReference type="Gene3D" id="3.40.850.10">
    <property type="entry name" value="Kinesin motor domain"/>
    <property type="match status" value="1"/>
</dbReference>
<feature type="domain" description="Kinesin motor" evidence="3">
    <location>
        <begin position="193"/>
        <end position="279"/>
    </location>
</feature>
<evidence type="ECO:0000259" key="4">
    <source>
        <dbReference type="Pfam" id="PF11721"/>
    </source>
</evidence>